<evidence type="ECO:0000313" key="3">
    <source>
        <dbReference type="Proteomes" id="UP000235672"/>
    </source>
</evidence>
<name>A0A2J6QD93_9HELO</name>
<feature type="compositionally biased region" description="Polar residues" evidence="1">
    <location>
        <begin position="501"/>
        <end position="514"/>
    </location>
</feature>
<evidence type="ECO:0000313" key="2">
    <source>
        <dbReference type="EMBL" id="PMD24233.1"/>
    </source>
</evidence>
<accession>A0A2J6QD93</accession>
<dbReference type="OrthoDB" id="3565179at2759"/>
<feature type="compositionally biased region" description="Basic and acidic residues" evidence="1">
    <location>
        <begin position="393"/>
        <end position="404"/>
    </location>
</feature>
<feature type="region of interest" description="Disordered" evidence="1">
    <location>
        <begin position="391"/>
        <end position="437"/>
    </location>
</feature>
<evidence type="ECO:0000256" key="1">
    <source>
        <dbReference type="SAM" id="MobiDB-lite"/>
    </source>
</evidence>
<dbReference type="EMBL" id="KZ613473">
    <property type="protein sequence ID" value="PMD24233.1"/>
    <property type="molecule type" value="Genomic_DNA"/>
</dbReference>
<protein>
    <submittedName>
        <fullName evidence="2">Uncharacterized protein</fullName>
    </submittedName>
</protein>
<gene>
    <name evidence="2" type="ORF">NA56DRAFT_31652</name>
</gene>
<feature type="region of interest" description="Disordered" evidence="1">
    <location>
        <begin position="501"/>
        <end position="538"/>
    </location>
</feature>
<reference evidence="2 3" key="1">
    <citation type="submission" date="2016-05" db="EMBL/GenBank/DDBJ databases">
        <title>A degradative enzymes factory behind the ericoid mycorrhizal symbiosis.</title>
        <authorList>
            <consortium name="DOE Joint Genome Institute"/>
            <person name="Martino E."/>
            <person name="Morin E."/>
            <person name="Grelet G."/>
            <person name="Kuo A."/>
            <person name="Kohler A."/>
            <person name="Daghino S."/>
            <person name="Barry K."/>
            <person name="Choi C."/>
            <person name="Cichocki N."/>
            <person name="Clum A."/>
            <person name="Copeland A."/>
            <person name="Hainaut M."/>
            <person name="Haridas S."/>
            <person name="Labutti K."/>
            <person name="Lindquist E."/>
            <person name="Lipzen A."/>
            <person name="Khouja H.-R."/>
            <person name="Murat C."/>
            <person name="Ohm R."/>
            <person name="Olson A."/>
            <person name="Spatafora J."/>
            <person name="Veneault-Fourrey C."/>
            <person name="Henrissat B."/>
            <person name="Grigoriev I."/>
            <person name="Martin F."/>
            <person name="Perotto S."/>
        </authorList>
    </citation>
    <scope>NUCLEOTIDE SEQUENCE [LARGE SCALE GENOMIC DNA]</scope>
    <source>
        <strain evidence="2 3">UAMH 7357</strain>
    </source>
</reference>
<sequence>MNCCTEINNYGTTDHHQLFSSTFHLSNQQTNLFNDKFNDGMDLHAILNSEPSASPTQGVQALDQPGLPLPSIEEILPSHEFRRLMQRSEEEQTYAPITDINDPRAARFLREIQGVRTKWEQHEWHQLSDERGFRFDRYFWRSYHTSLPPIIGQRRSSNDMTLNAPLLSPVHRSATPPKSAELVEKARENADKVWGQIGAQTDSQAAQYENFDGDMESLKPSATDVSRSRSKEKGMEACSTPEIPATSPSAPFAQSLVSKQATVLTPQWAIKYQPGNLPKLGLEPGKWGDHITAYAPGKMLRPGKAFAIDTSVSSRKFDWNWGLYTLLARIPGGRAKLDVLYQMCVEWCPAVNLKSHNNNKKEKKNSTCRHSLSQNDCFISEDKMWRLANTGETKVKKPGPEKNKNPALTWKKRRPGSGTSGAKNSKSQQRRRSTLNCESPNLHSALLISSFEPACSTDFRWPGSLEKEAGQQDNTSDQEMVEGAAAMLSLSTAGFKAINSSSSGFTPINVSSGAPATKRKLEDGNDASEQAATRLRTG</sequence>
<dbReference type="Proteomes" id="UP000235672">
    <property type="component" value="Unassembled WGS sequence"/>
</dbReference>
<dbReference type="AlphaFoldDB" id="A0A2J6QD93"/>
<proteinExistence type="predicted"/>
<keyword evidence="3" id="KW-1185">Reference proteome</keyword>
<organism evidence="2 3">
    <name type="scientific">Hyaloscypha hepaticicola</name>
    <dbReference type="NCBI Taxonomy" id="2082293"/>
    <lineage>
        <taxon>Eukaryota</taxon>
        <taxon>Fungi</taxon>
        <taxon>Dikarya</taxon>
        <taxon>Ascomycota</taxon>
        <taxon>Pezizomycotina</taxon>
        <taxon>Leotiomycetes</taxon>
        <taxon>Helotiales</taxon>
        <taxon>Hyaloscyphaceae</taxon>
        <taxon>Hyaloscypha</taxon>
    </lineage>
</organism>